<dbReference type="KEGG" id="agv:OJF2_61930"/>
<keyword evidence="3" id="KW-1185">Reference proteome</keyword>
<evidence type="ECO:0000313" key="2">
    <source>
        <dbReference type="EMBL" id="QEH37602.1"/>
    </source>
</evidence>
<evidence type="ECO:0000256" key="1">
    <source>
        <dbReference type="SAM" id="MobiDB-lite"/>
    </source>
</evidence>
<name>A0A5B9WAP2_9BACT</name>
<organism evidence="2 3">
    <name type="scientific">Aquisphaera giovannonii</name>
    <dbReference type="NCBI Taxonomy" id="406548"/>
    <lineage>
        <taxon>Bacteria</taxon>
        <taxon>Pseudomonadati</taxon>
        <taxon>Planctomycetota</taxon>
        <taxon>Planctomycetia</taxon>
        <taxon>Isosphaerales</taxon>
        <taxon>Isosphaeraceae</taxon>
        <taxon>Aquisphaera</taxon>
    </lineage>
</organism>
<accession>A0A5B9WAP2</accession>
<keyword evidence="2" id="KW-0223">Dioxygenase</keyword>
<reference evidence="2 3" key="1">
    <citation type="submission" date="2019-08" db="EMBL/GenBank/DDBJ databases">
        <title>Deep-cultivation of Planctomycetes and their phenomic and genomic characterization uncovers novel biology.</title>
        <authorList>
            <person name="Wiegand S."/>
            <person name="Jogler M."/>
            <person name="Boedeker C."/>
            <person name="Pinto D."/>
            <person name="Vollmers J."/>
            <person name="Rivas-Marin E."/>
            <person name="Kohn T."/>
            <person name="Peeters S.H."/>
            <person name="Heuer A."/>
            <person name="Rast P."/>
            <person name="Oberbeckmann S."/>
            <person name="Bunk B."/>
            <person name="Jeske O."/>
            <person name="Meyerdierks A."/>
            <person name="Storesund J.E."/>
            <person name="Kallscheuer N."/>
            <person name="Luecker S."/>
            <person name="Lage O.M."/>
            <person name="Pohl T."/>
            <person name="Merkel B.J."/>
            <person name="Hornburger P."/>
            <person name="Mueller R.-W."/>
            <person name="Bruemmer F."/>
            <person name="Labrenz M."/>
            <person name="Spormann A.M."/>
            <person name="Op den Camp H."/>
            <person name="Overmann J."/>
            <person name="Amann R."/>
            <person name="Jetten M.S.M."/>
            <person name="Mascher T."/>
            <person name="Medema M.H."/>
            <person name="Devos D.P."/>
            <person name="Kaster A.-K."/>
            <person name="Ovreas L."/>
            <person name="Rohde M."/>
            <person name="Galperin M.Y."/>
            <person name="Jogler C."/>
        </authorList>
    </citation>
    <scope>NUCLEOTIDE SEQUENCE [LARGE SCALE GENOMIC DNA]</scope>
    <source>
        <strain evidence="2 3">OJF2</strain>
    </source>
</reference>
<dbReference type="InterPro" id="IPR008969">
    <property type="entry name" value="CarboxyPept-like_regulatory"/>
</dbReference>
<feature type="compositionally biased region" description="Basic and acidic residues" evidence="1">
    <location>
        <begin position="704"/>
        <end position="713"/>
    </location>
</feature>
<dbReference type="GO" id="GO:0051213">
    <property type="term" value="F:dioxygenase activity"/>
    <property type="evidence" value="ECO:0007669"/>
    <property type="project" value="UniProtKB-KW"/>
</dbReference>
<feature type="region of interest" description="Disordered" evidence="1">
    <location>
        <begin position="39"/>
        <end position="69"/>
    </location>
</feature>
<evidence type="ECO:0000313" key="3">
    <source>
        <dbReference type="Proteomes" id="UP000324233"/>
    </source>
</evidence>
<keyword evidence="2" id="KW-0560">Oxidoreductase</keyword>
<protein>
    <submittedName>
        <fullName evidence="2">Dioxygenase</fullName>
    </submittedName>
</protein>
<feature type="region of interest" description="Disordered" evidence="1">
    <location>
        <begin position="686"/>
        <end position="713"/>
    </location>
</feature>
<dbReference type="Proteomes" id="UP000324233">
    <property type="component" value="Chromosome"/>
</dbReference>
<gene>
    <name evidence="2" type="ORF">OJF2_61930</name>
</gene>
<sequence>MKPGYRPLRSDGIASMLVGTLIALAAPAWAVLASPKGTAGDDPAMGASRGRGGDPAVPRTLPISGRVLDPDGRPVAGARVILDLSSADATPDGFAEASASATTEADGRFALSVQRERLAEAGTRRAGSPEGPVLAAFAAGYGPAWTDDLNVGTDDGATLTLVRDEVPIEGRIRDLEGRPIAGLNVRSIQLDEAYRGDLSRWLEAIRAEAVGMASYGHFRRALPPALASMITPAKTDAEGRFRLAGIGRERLASLLISGAGVETQVGLVMTRGGPSSSVLFRHFIAAGDTRLKKVPIHAARFELVAAPGRMGEGTVDAADTRRPLPGVTVRAGRWMPGGFPDIWPPIDWPAVYVRATSDEKGHFRLPGLPATGMFDLVAEPAEGQPYMPLSRRRIRSSGTEPLRVEFPLSRGVPIRGRVKDGADGRPIAAVVAYYPKTGLDGSELLSSTPRRTHPVGWFEVVAFPGSGVVTARARGDRYMSSDLVGEERGRADQPFPDALGLPSARDFDAYASIVTPEPPEAASCDLVLTPAPEPVVTVLDPDGRPLAGAVASGVSAADEAREAWWQSVAQSRFRVTGLTGHRIRRIWFHHEARRLAGSLSIRDGDGGPLVVRMRPWGVTSGRLVDREGRPRPGVPLSYRDAQYPDPSLKWQFPKAVTTDGQGVFSFQGLVPEQEYTVMVLGDGTVGPSPRVGDSHTLTPGETRSLGDVREAGR</sequence>
<proteinExistence type="predicted"/>
<dbReference type="OrthoDB" id="256352at2"/>
<dbReference type="SUPFAM" id="SSF49464">
    <property type="entry name" value="Carboxypeptidase regulatory domain-like"/>
    <property type="match status" value="1"/>
</dbReference>
<dbReference type="EMBL" id="CP042997">
    <property type="protein sequence ID" value="QEH37602.1"/>
    <property type="molecule type" value="Genomic_DNA"/>
</dbReference>
<dbReference type="AlphaFoldDB" id="A0A5B9WAP2"/>